<dbReference type="STRING" id="454194.PYK22_01649"/>
<dbReference type="PANTHER" id="PTHR30435:SF2">
    <property type="entry name" value="FLAGELLAR BASAL-BODY ROD PROTEIN FLGC"/>
    <property type="match status" value="1"/>
</dbReference>
<comment type="similarity">
    <text evidence="2">Belongs to the flagella basal body rod proteins family.</text>
</comment>
<dbReference type="OrthoDB" id="9794148at2"/>
<reference evidence="9 10" key="2">
    <citation type="submission" date="2015-01" db="EMBL/GenBank/DDBJ databases">
        <title>Complete genome sequence of Pyrinomonas methylaliphatogenes type strain K22T.</title>
        <authorList>
            <person name="Lee K.C.Y."/>
            <person name="Power J.F."/>
            <person name="Dunfield P.F."/>
            <person name="Morgan X.C."/>
            <person name="Huttenhower C."/>
            <person name="Stott M.B."/>
        </authorList>
    </citation>
    <scope>NUCLEOTIDE SEQUENCE [LARGE SCALE GENOMIC DNA]</scope>
    <source>
        <strain evidence="9 10">K22</strain>
    </source>
</reference>
<evidence type="ECO:0000256" key="6">
    <source>
        <dbReference type="RuleBase" id="RU362062"/>
    </source>
</evidence>
<evidence type="ECO:0000313" key="10">
    <source>
        <dbReference type="Proteomes" id="UP000031518"/>
    </source>
</evidence>
<feature type="domain" description="Flagellar basal-body/hook protein C-terminal" evidence="8">
    <location>
        <begin position="108"/>
        <end position="151"/>
    </location>
</feature>
<keyword evidence="9" id="KW-0969">Cilium</keyword>
<dbReference type="GO" id="GO:0071978">
    <property type="term" value="P:bacterial-type flagellum-dependent swarming motility"/>
    <property type="evidence" value="ECO:0007669"/>
    <property type="project" value="TreeGrafter"/>
</dbReference>
<protein>
    <recommendedName>
        <fullName evidence="3 6">Flagellar basal-body rod protein FlgC</fullName>
    </recommendedName>
</protein>
<dbReference type="EMBL" id="CBXV010000005">
    <property type="protein sequence ID" value="CDM65644.1"/>
    <property type="molecule type" value="Genomic_DNA"/>
</dbReference>
<dbReference type="AlphaFoldDB" id="A0A0B6WZD2"/>
<dbReference type="Pfam" id="PF00460">
    <property type="entry name" value="Flg_bb_rod"/>
    <property type="match status" value="1"/>
</dbReference>
<evidence type="ECO:0000259" key="7">
    <source>
        <dbReference type="Pfam" id="PF00460"/>
    </source>
</evidence>
<keyword evidence="10" id="KW-1185">Reference proteome</keyword>
<gene>
    <name evidence="9" type="ORF">PYK22_01649</name>
</gene>
<keyword evidence="9" id="KW-0966">Cell projection</keyword>
<evidence type="ECO:0000256" key="4">
    <source>
        <dbReference type="ARBA" id="ARBA00023143"/>
    </source>
</evidence>
<evidence type="ECO:0000256" key="1">
    <source>
        <dbReference type="ARBA" id="ARBA00004117"/>
    </source>
</evidence>
<dbReference type="InterPro" id="IPR006299">
    <property type="entry name" value="FlgC"/>
</dbReference>
<evidence type="ECO:0000313" key="9">
    <source>
        <dbReference type="EMBL" id="CDM65644.1"/>
    </source>
</evidence>
<accession>A0A0B6WZD2</accession>
<dbReference type="InterPro" id="IPR001444">
    <property type="entry name" value="Flag_bb_rod_N"/>
</dbReference>
<dbReference type="RefSeq" id="WP_041976027.1">
    <property type="nucleotide sequence ID" value="NZ_CBXV010000005.1"/>
</dbReference>
<keyword evidence="9" id="KW-0282">Flagellum</keyword>
<reference evidence="9 10" key="1">
    <citation type="submission" date="2013-12" db="EMBL/GenBank/DDBJ databases">
        <authorList>
            <person name="Stott M."/>
        </authorList>
    </citation>
    <scope>NUCLEOTIDE SEQUENCE [LARGE SCALE GENOMIC DNA]</scope>
    <source>
        <strain evidence="9 10">K22</strain>
    </source>
</reference>
<keyword evidence="4 6" id="KW-0975">Bacterial flagellum</keyword>
<dbReference type="PANTHER" id="PTHR30435">
    <property type="entry name" value="FLAGELLAR PROTEIN"/>
    <property type="match status" value="1"/>
</dbReference>
<dbReference type="GO" id="GO:0030694">
    <property type="term" value="C:bacterial-type flagellum basal body, rod"/>
    <property type="evidence" value="ECO:0007669"/>
    <property type="project" value="UniProtKB-UniRule"/>
</dbReference>
<comment type="subunit">
    <text evidence="5 6">The basal body constitutes a major portion of the flagellar organelle and consists of four rings (L,P,S, and M) mounted on a central rod. The rod consists of about 26 subunits of FlgG in the distal portion, and FlgB, FlgC and FlgF are thought to build up the proximal portion of the rod with about 6 subunits each.</text>
</comment>
<organism evidence="9 10">
    <name type="scientific">Pyrinomonas methylaliphatogenes</name>
    <dbReference type="NCBI Taxonomy" id="454194"/>
    <lineage>
        <taxon>Bacteria</taxon>
        <taxon>Pseudomonadati</taxon>
        <taxon>Acidobacteriota</taxon>
        <taxon>Blastocatellia</taxon>
        <taxon>Blastocatellales</taxon>
        <taxon>Pyrinomonadaceae</taxon>
        <taxon>Pyrinomonas</taxon>
    </lineage>
</organism>
<dbReference type="NCBIfam" id="TIGR01395">
    <property type="entry name" value="FlgC"/>
    <property type="match status" value="1"/>
</dbReference>
<name>A0A0B6WZD2_9BACT</name>
<comment type="subcellular location">
    <subcellularLocation>
        <location evidence="1 6">Bacterial flagellum basal body</location>
    </subcellularLocation>
</comment>
<dbReference type="InterPro" id="IPR019776">
    <property type="entry name" value="Flagellar_basal_body_rod_CS"/>
</dbReference>
<evidence type="ECO:0000259" key="8">
    <source>
        <dbReference type="Pfam" id="PF06429"/>
    </source>
</evidence>
<evidence type="ECO:0000256" key="2">
    <source>
        <dbReference type="ARBA" id="ARBA00009677"/>
    </source>
</evidence>
<dbReference type="PROSITE" id="PS00588">
    <property type="entry name" value="FLAGELLA_BB_ROD"/>
    <property type="match status" value="1"/>
</dbReference>
<evidence type="ECO:0000256" key="3">
    <source>
        <dbReference type="ARBA" id="ARBA00017941"/>
    </source>
</evidence>
<dbReference type="Proteomes" id="UP000031518">
    <property type="component" value="Unassembled WGS sequence"/>
</dbReference>
<dbReference type="InterPro" id="IPR010930">
    <property type="entry name" value="Flg_bb/hook_C_dom"/>
</dbReference>
<sequence>MSLITIFRVSSQGMTAERMRLEAAAANLANANTTRTAEGGPYRRRDVVFETVPVETPSASFDSFSSAMSATVPDLTAPIVGVQAKTVITENQAGVRRFQPDHPDSDANGYVTLPDVDPLEETINMLSAARAFEANATAFNTAKELVRASLKLSEA</sequence>
<feature type="domain" description="Flagellar basal body rod protein N-terminal" evidence="7">
    <location>
        <begin position="7"/>
        <end position="35"/>
    </location>
</feature>
<proteinExistence type="inferred from homology"/>
<dbReference type="Pfam" id="PF06429">
    <property type="entry name" value="Flg_bbr_C"/>
    <property type="match status" value="1"/>
</dbReference>
<evidence type="ECO:0000256" key="5">
    <source>
        <dbReference type="ARBA" id="ARBA00025933"/>
    </source>
</evidence>